<evidence type="ECO:0000313" key="4">
    <source>
        <dbReference type="EMBL" id="SFZ97522.1"/>
    </source>
</evidence>
<dbReference type="PROSITE" id="PS51257">
    <property type="entry name" value="PROKAR_LIPOPROTEIN"/>
    <property type="match status" value="1"/>
</dbReference>
<evidence type="ECO:0000259" key="1">
    <source>
        <dbReference type="Pfam" id="PF25876"/>
    </source>
</evidence>
<dbReference type="GO" id="GO:0046677">
    <property type="term" value="P:response to antibiotic"/>
    <property type="evidence" value="ECO:0007669"/>
    <property type="project" value="TreeGrafter"/>
</dbReference>
<name>A0A1W1EBW0_9ZZZZ</name>
<dbReference type="SUPFAM" id="SSF111369">
    <property type="entry name" value="HlyD-like secretion proteins"/>
    <property type="match status" value="1"/>
</dbReference>
<evidence type="ECO:0000259" key="3">
    <source>
        <dbReference type="Pfam" id="PF25944"/>
    </source>
</evidence>
<evidence type="ECO:0000259" key="2">
    <source>
        <dbReference type="Pfam" id="PF25917"/>
    </source>
</evidence>
<feature type="domain" description="Multidrug resistance protein MdtA-like beta-barrel" evidence="3">
    <location>
        <begin position="212"/>
        <end position="291"/>
    </location>
</feature>
<dbReference type="GO" id="GO:0022857">
    <property type="term" value="F:transmembrane transporter activity"/>
    <property type="evidence" value="ECO:0007669"/>
    <property type="project" value="InterPro"/>
</dbReference>
<protein>
    <submittedName>
        <fullName evidence="4">Probable RND efflux membrane fusion protein</fullName>
    </submittedName>
</protein>
<dbReference type="InterPro" id="IPR058625">
    <property type="entry name" value="MdtA-like_BSH"/>
</dbReference>
<accession>A0A1W1EBW0</accession>
<organism evidence="4">
    <name type="scientific">hydrothermal vent metagenome</name>
    <dbReference type="NCBI Taxonomy" id="652676"/>
    <lineage>
        <taxon>unclassified sequences</taxon>
        <taxon>metagenomes</taxon>
        <taxon>ecological metagenomes</taxon>
    </lineage>
</organism>
<dbReference type="GO" id="GO:0005886">
    <property type="term" value="C:plasma membrane"/>
    <property type="evidence" value="ECO:0007669"/>
    <property type="project" value="TreeGrafter"/>
</dbReference>
<dbReference type="AlphaFoldDB" id="A0A1W1EBW0"/>
<dbReference type="Pfam" id="PF25876">
    <property type="entry name" value="HH_MFP_RND"/>
    <property type="match status" value="1"/>
</dbReference>
<sequence length="376" mass="42705">MYDLNKVLSTFLIMVSLVMFSGCSKKDEKKQVVVAPKPMEVKVHTLTKEKYPIWGEFSGKTEAVKKVIVKARVHGELLKQHFNPGDIVKKDQLLFSIDKSEYQAQWDQQNAILQKDKASLALALANVKRYRPLVKEQLAPREKLDELLATQKQFEAIVKSDEASLKKSQLNLQYCDVRANISGYIGREMVYLGNIINVGDELTQIVQVDYLYVTFNPTASDVAMLQKYKSEEKPKVRINLSKKKELNISLEGRIDFVDNVSNSTTGTVTVRAKILNKDKLLFPGSFVKIEVFMSDQYEVLAVHPDQVYQNQKGQFIYVVNDKNKIEEKTIDPYYSNNDMVLLPNEHEGDRVVVETIAGLRAGMDVVAVEAPNPVKR</sequence>
<dbReference type="InterPro" id="IPR058626">
    <property type="entry name" value="MdtA-like_b-barrel"/>
</dbReference>
<dbReference type="InterPro" id="IPR006143">
    <property type="entry name" value="RND_pump_MFP"/>
</dbReference>
<dbReference type="Pfam" id="PF25917">
    <property type="entry name" value="BSH_RND"/>
    <property type="match status" value="1"/>
</dbReference>
<feature type="domain" description="Multidrug resistance protein MdtA-like barrel-sandwich hybrid" evidence="2">
    <location>
        <begin position="66"/>
        <end position="206"/>
    </location>
</feature>
<dbReference type="Gene3D" id="2.40.30.170">
    <property type="match status" value="1"/>
</dbReference>
<dbReference type="InterPro" id="IPR058624">
    <property type="entry name" value="MdtA-like_HH"/>
</dbReference>
<dbReference type="Gene3D" id="1.10.287.470">
    <property type="entry name" value="Helix hairpin bin"/>
    <property type="match status" value="1"/>
</dbReference>
<feature type="domain" description="Multidrug resistance protein MdtA-like alpha-helical hairpin" evidence="1">
    <location>
        <begin position="107"/>
        <end position="174"/>
    </location>
</feature>
<proteinExistence type="predicted"/>
<dbReference type="GO" id="GO:0030313">
    <property type="term" value="C:cell envelope"/>
    <property type="evidence" value="ECO:0007669"/>
    <property type="project" value="UniProtKB-SubCell"/>
</dbReference>
<dbReference type="PANTHER" id="PTHR30158">
    <property type="entry name" value="ACRA/E-RELATED COMPONENT OF DRUG EFFLUX TRANSPORTER"/>
    <property type="match status" value="1"/>
</dbReference>
<dbReference type="EMBL" id="FPKX01000006">
    <property type="protein sequence ID" value="SFZ97522.1"/>
    <property type="molecule type" value="Genomic_DNA"/>
</dbReference>
<dbReference type="Pfam" id="PF25944">
    <property type="entry name" value="Beta-barrel_RND"/>
    <property type="match status" value="1"/>
</dbReference>
<dbReference type="Gene3D" id="2.40.420.20">
    <property type="match status" value="1"/>
</dbReference>
<gene>
    <name evidence="4" type="ORF">MNB_SV-5-1378</name>
</gene>
<reference evidence="4" key="1">
    <citation type="submission" date="2016-10" db="EMBL/GenBank/DDBJ databases">
        <authorList>
            <person name="de Groot N.N."/>
        </authorList>
    </citation>
    <scope>NUCLEOTIDE SEQUENCE</scope>
</reference>
<dbReference type="Gene3D" id="2.40.50.100">
    <property type="match status" value="1"/>
</dbReference>
<dbReference type="NCBIfam" id="TIGR01730">
    <property type="entry name" value="RND_mfp"/>
    <property type="match status" value="1"/>
</dbReference>